<dbReference type="Gene3D" id="3.40.50.150">
    <property type="entry name" value="Vaccinia Virus protein VP39"/>
    <property type="match status" value="1"/>
</dbReference>
<dbReference type="CDD" id="cd02440">
    <property type="entry name" value="AdoMet_MTases"/>
    <property type="match status" value="1"/>
</dbReference>
<reference evidence="7 8" key="1">
    <citation type="journal article" date="2010" name="Nature">
        <title>The Ectocarpus genome and the independent evolution of multicellularity in brown algae.</title>
        <authorList>
            <person name="Cock J.M."/>
            <person name="Sterck L."/>
            <person name="Rouze P."/>
            <person name="Scornet D."/>
            <person name="Allen A.E."/>
            <person name="Amoutzias G."/>
            <person name="Anthouard V."/>
            <person name="Artiguenave F."/>
            <person name="Aury J.M."/>
            <person name="Badger J.H."/>
            <person name="Beszteri B."/>
            <person name="Billiau K."/>
            <person name="Bonnet E."/>
            <person name="Bothwell J.H."/>
            <person name="Bowler C."/>
            <person name="Boyen C."/>
            <person name="Brownlee C."/>
            <person name="Carrano C.J."/>
            <person name="Charrier B."/>
            <person name="Cho G.Y."/>
            <person name="Coelho S.M."/>
            <person name="Collen J."/>
            <person name="Corre E."/>
            <person name="Da Silva C."/>
            <person name="Delage L."/>
            <person name="Delaroque N."/>
            <person name="Dittami S.M."/>
            <person name="Doulbeau S."/>
            <person name="Elias M."/>
            <person name="Farnham G."/>
            <person name="Gachon C.M."/>
            <person name="Gschloessl B."/>
            <person name="Heesch S."/>
            <person name="Jabbari K."/>
            <person name="Jubin C."/>
            <person name="Kawai H."/>
            <person name="Kimura K."/>
            <person name="Kloareg B."/>
            <person name="Kupper F.C."/>
            <person name="Lang D."/>
            <person name="Le Bail A."/>
            <person name="Leblanc C."/>
            <person name="Lerouge P."/>
            <person name="Lohr M."/>
            <person name="Lopez P.J."/>
            <person name="Martens C."/>
            <person name="Maumus F."/>
            <person name="Michel G."/>
            <person name="Miranda-Saavedra D."/>
            <person name="Morales J."/>
            <person name="Moreau H."/>
            <person name="Motomura T."/>
            <person name="Nagasato C."/>
            <person name="Napoli C.A."/>
            <person name="Nelson D.R."/>
            <person name="Nyvall-Collen P."/>
            <person name="Peters A.F."/>
            <person name="Pommier C."/>
            <person name="Potin P."/>
            <person name="Poulain J."/>
            <person name="Quesneville H."/>
            <person name="Read B."/>
            <person name="Rensing S.A."/>
            <person name="Ritter A."/>
            <person name="Rousvoal S."/>
            <person name="Samanta M."/>
            <person name="Samson G."/>
            <person name="Schroeder D.C."/>
            <person name="Segurens B."/>
            <person name="Strittmatter M."/>
            <person name="Tonon T."/>
            <person name="Tregear J.W."/>
            <person name="Valentin K."/>
            <person name="von Dassow P."/>
            <person name="Yamagishi T."/>
            <person name="Van de Peer Y."/>
            <person name="Wincker P."/>
        </authorList>
    </citation>
    <scope>NUCLEOTIDE SEQUENCE [LARGE SCALE GENOMIC DNA]</scope>
    <source>
        <strain evidence="8">Ec32 / CCAP1310/4</strain>
    </source>
</reference>
<dbReference type="OMA" id="WIVPEWT"/>
<accession>D8LJD6</accession>
<evidence type="ECO:0000256" key="1">
    <source>
        <dbReference type="ARBA" id="ARBA00022603"/>
    </source>
</evidence>
<dbReference type="InParanoid" id="D8LJD6"/>
<gene>
    <name evidence="7" type="ORF">Esi_0250_0020</name>
</gene>
<dbReference type="OrthoDB" id="419617at2759"/>
<dbReference type="PANTHER" id="PTHR43648:SF1">
    <property type="entry name" value="ELECTRON TRANSFER FLAVOPROTEIN BETA SUBUNIT LYSINE METHYLTRANSFERASE"/>
    <property type="match status" value="1"/>
</dbReference>
<keyword evidence="7" id="KW-0687">Ribonucleoprotein</keyword>
<evidence type="ECO:0000256" key="4">
    <source>
        <dbReference type="ARBA" id="ARBA00041867"/>
    </source>
</evidence>
<keyword evidence="2" id="KW-0808">Transferase</keyword>
<dbReference type="GO" id="GO:0005840">
    <property type="term" value="C:ribosome"/>
    <property type="evidence" value="ECO:0007669"/>
    <property type="project" value="UniProtKB-KW"/>
</dbReference>
<dbReference type="Pfam" id="PF06325">
    <property type="entry name" value="PrmA"/>
    <property type="match status" value="2"/>
</dbReference>
<keyword evidence="1 7" id="KW-0489">Methyltransferase</keyword>
<dbReference type="GO" id="GO:0032259">
    <property type="term" value="P:methylation"/>
    <property type="evidence" value="ECO:0007669"/>
    <property type="project" value="UniProtKB-KW"/>
</dbReference>
<evidence type="ECO:0000313" key="7">
    <source>
        <dbReference type="EMBL" id="CBN79469.1"/>
    </source>
</evidence>
<keyword evidence="8" id="KW-1185">Reference proteome</keyword>
<comment type="similarity">
    <text evidence="3">Belongs to the methyltransferase superfamily. ETFBKMT family.</text>
</comment>
<name>D8LJD6_ECTSI</name>
<evidence type="ECO:0000256" key="3">
    <source>
        <dbReference type="ARBA" id="ARBA00037932"/>
    </source>
</evidence>
<dbReference type="SUPFAM" id="SSF53335">
    <property type="entry name" value="S-adenosyl-L-methionine-dependent methyltransferases"/>
    <property type="match status" value="1"/>
</dbReference>
<dbReference type="STRING" id="2880.D8LJD6"/>
<evidence type="ECO:0000256" key="5">
    <source>
        <dbReference type="ARBA" id="ARBA00042266"/>
    </source>
</evidence>
<dbReference type="PANTHER" id="PTHR43648">
    <property type="entry name" value="ELECTRON TRANSFER FLAVOPROTEIN BETA SUBUNIT LYSINE METHYLTRANSFERASE"/>
    <property type="match status" value="1"/>
</dbReference>
<proteinExistence type="inferred from homology"/>
<feature type="region of interest" description="Disordered" evidence="6">
    <location>
        <begin position="32"/>
        <end position="60"/>
    </location>
</feature>
<dbReference type="EMBL" id="FN648432">
    <property type="protein sequence ID" value="CBN79469.1"/>
    <property type="molecule type" value="Genomic_DNA"/>
</dbReference>
<dbReference type="EMBL" id="FN649737">
    <property type="protein sequence ID" value="CBN79469.1"/>
    <property type="molecule type" value="Genomic_DNA"/>
</dbReference>
<keyword evidence="7" id="KW-0689">Ribosomal protein</keyword>
<organism evidence="7 8">
    <name type="scientific">Ectocarpus siliculosus</name>
    <name type="common">Brown alga</name>
    <name type="synonym">Conferva siliculosa</name>
    <dbReference type="NCBI Taxonomy" id="2880"/>
    <lineage>
        <taxon>Eukaryota</taxon>
        <taxon>Sar</taxon>
        <taxon>Stramenopiles</taxon>
        <taxon>Ochrophyta</taxon>
        <taxon>PX clade</taxon>
        <taxon>Phaeophyceae</taxon>
        <taxon>Ectocarpales</taxon>
        <taxon>Ectocarpaceae</taxon>
        <taxon>Ectocarpus</taxon>
    </lineage>
</organism>
<evidence type="ECO:0000256" key="2">
    <source>
        <dbReference type="ARBA" id="ARBA00022679"/>
    </source>
</evidence>
<dbReference type="InterPro" id="IPR050078">
    <property type="entry name" value="Ribosomal_L11_MeTrfase_PrmA"/>
</dbReference>
<sequence>MITVWSQASSWQAFLVSSLILPSTPFVNHAHQLPSRSSSRSCAMNRRRPSPTTAIPRPLPSLATADADVNAAGQQSAVDELWWEEGGAVQSLEIACRDAKGSELDPWFLSELLMDVGAMSVSVDDADLGTGAEVPLLHEHTNSKAFDPSVPLPSVSGRKDMWGGSSRVVALFPREWDLAGVVATVEEVLELASPLSFKVDDVVDKDWVKTVQEGWDPIEVGRLRIRFPWHTPLPPSELKPGQVELELEGGRSFGTGEHPTTSMCCTWLEDNVAGQRVLDYGSGSGILGLAALSFGAVEAVGVELDLSAIASAAVNAANNGLKMDTYYPQEVGTGDGLDLVLTKLAVSEKATEEPSEDAMEPPSVADGFPISTEELGAFDVTVANILAGPIIRLQPVFAYLTRPGGKLALSGVLQEQAGAVLSAYAESFDLEVTESMGGWVLLSGVRRGA</sequence>
<protein>
    <recommendedName>
        <fullName evidence="5">ETFB lysine methyltransferase</fullName>
    </recommendedName>
    <alternativeName>
        <fullName evidence="4">Protein N-lysine methyltransferase METTL20</fullName>
    </alternativeName>
</protein>
<evidence type="ECO:0000256" key="6">
    <source>
        <dbReference type="SAM" id="MobiDB-lite"/>
    </source>
</evidence>
<dbReference type="GO" id="GO:0016279">
    <property type="term" value="F:protein-lysine N-methyltransferase activity"/>
    <property type="evidence" value="ECO:0007669"/>
    <property type="project" value="TreeGrafter"/>
</dbReference>
<dbReference type="AlphaFoldDB" id="D8LJD6"/>
<evidence type="ECO:0000313" key="8">
    <source>
        <dbReference type="Proteomes" id="UP000002630"/>
    </source>
</evidence>
<dbReference type="Proteomes" id="UP000002630">
    <property type="component" value="Linkage Group LG12"/>
</dbReference>
<dbReference type="InterPro" id="IPR029063">
    <property type="entry name" value="SAM-dependent_MTases_sf"/>
</dbReference>
<dbReference type="eggNOG" id="ENOG502QQTZ">
    <property type="taxonomic scope" value="Eukaryota"/>
</dbReference>